<evidence type="ECO:0000256" key="5">
    <source>
        <dbReference type="ARBA" id="ARBA00014944"/>
    </source>
</evidence>
<comment type="caution">
    <text evidence="17">The sequence shown here is derived from an EMBL/GenBank/DDBJ whole genome shotgun (WGS) entry which is preliminary data.</text>
</comment>
<organism evidence="17 18">
    <name type="scientific">Candidatus Thermochlorobacter aerophilus</name>
    <dbReference type="NCBI Taxonomy" id="1868324"/>
    <lineage>
        <taxon>Bacteria</taxon>
        <taxon>Pseudomonadati</taxon>
        <taxon>Chlorobiota</taxon>
        <taxon>Chlorobiia</taxon>
        <taxon>Chlorobiales</taxon>
        <taxon>Candidatus Thermochlorobacteriaceae</taxon>
        <taxon>Candidatus Thermochlorobacter</taxon>
    </lineage>
</organism>
<dbReference type="GO" id="GO:0046474">
    <property type="term" value="P:glycerophospholipid biosynthetic process"/>
    <property type="evidence" value="ECO:0007669"/>
    <property type="project" value="TreeGrafter"/>
</dbReference>
<dbReference type="EMBL" id="PHFL01000010">
    <property type="protein sequence ID" value="RFM25009.1"/>
    <property type="molecule type" value="Genomic_DNA"/>
</dbReference>
<sequence length="187" mass="21434">MHSEKERIFTLSNFLSILRVLLVAPFIYFFSNGEKLIAFVLVLIAISTDWFDGRVARWTNTISDMGKILDPLADKLCAALLGIYFAYIGELPVWFVVFLFLRDAIIFIGGIYLKQRKHILTTSLPAGKWAVGFLAVLYTMIVFPYPLNLELAKTIFLWLSTVLLFASFVQYAIRFRNILQDKPVINL</sequence>
<proteinExistence type="inferred from homology"/>
<comment type="similarity">
    <text evidence="3 15">Belongs to the CDP-alcohol phosphatidyltransferase class-I family.</text>
</comment>
<reference evidence="17 18" key="1">
    <citation type="journal article" date="2011" name="ISME J.">
        <title>Community ecology of hot spring cyanobacterial mats: predominant populations and their functional potential.</title>
        <authorList>
            <person name="Klatt C.G."/>
            <person name="Wood J.M."/>
            <person name="Rusch D.B."/>
            <person name="Bateson M.M."/>
            <person name="Hamamura N."/>
            <person name="Heidelberg J.F."/>
            <person name="Grossman A.R."/>
            <person name="Bhaya D."/>
            <person name="Cohan F.M."/>
            <person name="Kuhl M."/>
            <person name="Bryant D.A."/>
            <person name="Ward D.M."/>
        </authorList>
    </citation>
    <scope>NUCLEOTIDE SEQUENCE [LARGE SCALE GENOMIC DNA]</scope>
    <source>
        <strain evidence="17">OS</strain>
    </source>
</reference>
<evidence type="ECO:0000256" key="11">
    <source>
        <dbReference type="ARBA" id="ARBA00023136"/>
    </source>
</evidence>
<evidence type="ECO:0000256" key="12">
    <source>
        <dbReference type="ARBA" id="ARBA00023209"/>
    </source>
</evidence>
<dbReference type="InterPro" id="IPR000462">
    <property type="entry name" value="CDP-OH_P_trans"/>
</dbReference>
<comment type="subcellular location">
    <subcellularLocation>
        <location evidence="1">Membrane</location>
        <topology evidence="1">Multi-pass membrane protein</topology>
    </subcellularLocation>
</comment>
<keyword evidence="7 15" id="KW-0808">Transferase</keyword>
<evidence type="ECO:0000256" key="15">
    <source>
        <dbReference type="RuleBase" id="RU003750"/>
    </source>
</evidence>
<evidence type="ECO:0000313" key="18">
    <source>
        <dbReference type="Proteomes" id="UP000266389"/>
    </source>
</evidence>
<dbReference type="AlphaFoldDB" id="A0A395M2G8"/>
<feature type="transmembrane region" description="Helical" evidence="16">
    <location>
        <begin position="155"/>
        <end position="173"/>
    </location>
</feature>
<dbReference type="InterPro" id="IPR043130">
    <property type="entry name" value="CDP-OH_PTrfase_TM_dom"/>
</dbReference>
<name>A0A395M2G8_9BACT</name>
<keyword evidence="8 16" id="KW-0812">Transmembrane</keyword>
<dbReference type="InterPro" id="IPR050324">
    <property type="entry name" value="CDP-alcohol_PTase-I"/>
</dbReference>
<comment type="pathway">
    <text evidence="2">Phospholipid metabolism; phosphatidylglycerol biosynthesis; phosphatidylglycerol from CDP-diacylglycerol: step 1/2.</text>
</comment>
<evidence type="ECO:0000313" key="17">
    <source>
        <dbReference type="EMBL" id="RFM25009.1"/>
    </source>
</evidence>
<evidence type="ECO:0000256" key="16">
    <source>
        <dbReference type="SAM" id="Phobius"/>
    </source>
</evidence>
<evidence type="ECO:0000256" key="10">
    <source>
        <dbReference type="ARBA" id="ARBA00023098"/>
    </source>
</evidence>
<feature type="transmembrane region" description="Helical" evidence="16">
    <location>
        <begin position="12"/>
        <end position="30"/>
    </location>
</feature>
<comment type="catalytic activity">
    <reaction evidence="14">
        <text>a CDP-1,2-diacyl-sn-glycerol + sn-glycerol 3-phosphate = a 1,2-diacyl-sn-glycero-3-phospho-(1'-sn-glycero-3'-phosphate) + CMP + H(+)</text>
        <dbReference type="Rhea" id="RHEA:12593"/>
        <dbReference type="ChEBI" id="CHEBI:15378"/>
        <dbReference type="ChEBI" id="CHEBI:57597"/>
        <dbReference type="ChEBI" id="CHEBI:58332"/>
        <dbReference type="ChEBI" id="CHEBI:60110"/>
        <dbReference type="ChEBI" id="CHEBI:60377"/>
        <dbReference type="EC" id="2.7.8.5"/>
    </reaction>
</comment>
<evidence type="ECO:0000256" key="6">
    <source>
        <dbReference type="ARBA" id="ARBA00022516"/>
    </source>
</evidence>
<evidence type="ECO:0000256" key="13">
    <source>
        <dbReference type="ARBA" id="ARBA00023264"/>
    </source>
</evidence>
<dbReference type="Gene3D" id="1.20.120.1760">
    <property type="match status" value="1"/>
</dbReference>
<accession>A0A395M2G8</accession>
<keyword evidence="9 16" id="KW-1133">Transmembrane helix</keyword>
<keyword evidence="11 16" id="KW-0472">Membrane</keyword>
<dbReference type="GO" id="GO:0016020">
    <property type="term" value="C:membrane"/>
    <property type="evidence" value="ECO:0007669"/>
    <property type="project" value="UniProtKB-SubCell"/>
</dbReference>
<dbReference type="InterPro" id="IPR004570">
    <property type="entry name" value="Phosphatidylglycerol_P_synth"/>
</dbReference>
<dbReference type="Pfam" id="PF01066">
    <property type="entry name" value="CDP-OH_P_transf"/>
    <property type="match status" value="1"/>
</dbReference>
<evidence type="ECO:0000256" key="7">
    <source>
        <dbReference type="ARBA" id="ARBA00022679"/>
    </source>
</evidence>
<dbReference type="EC" id="2.7.8.5" evidence="4"/>
<dbReference type="PROSITE" id="PS00379">
    <property type="entry name" value="CDP_ALCOHOL_P_TRANSF"/>
    <property type="match status" value="1"/>
</dbReference>
<evidence type="ECO:0000256" key="3">
    <source>
        <dbReference type="ARBA" id="ARBA00010441"/>
    </source>
</evidence>
<protein>
    <recommendedName>
        <fullName evidence="5">CDP-diacylglycerol--glycerol-3-phosphate 3-phosphatidyltransferase</fullName>
        <ecNumber evidence="4">2.7.8.5</ecNumber>
    </recommendedName>
</protein>
<keyword evidence="12" id="KW-0594">Phospholipid biosynthesis</keyword>
<evidence type="ECO:0000256" key="9">
    <source>
        <dbReference type="ARBA" id="ARBA00022989"/>
    </source>
</evidence>
<gene>
    <name evidence="17" type="ORF">D0433_02170</name>
</gene>
<dbReference type="Proteomes" id="UP000266389">
    <property type="component" value="Unassembled WGS sequence"/>
</dbReference>
<keyword evidence="13" id="KW-1208">Phospholipid metabolism</keyword>
<keyword evidence="6" id="KW-0444">Lipid biosynthesis</keyword>
<dbReference type="GO" id="GO:0008444">
    <property type="term" value="F:CDP-diacylglycerol-glycerol-3-phosphate 3-phosphatidyltransferase activity"/>
    <property type="evidence" value="ECO:0007669"/>
    <property type="project" value="UniProtKB-EC"/>
</dbReference>
<evidence type="ECO:0000256" key="14">
    <source>
        <dbReference type="ARBA" id="ARBA00048586"/>
    </source>
</evidence>
<dbReference type="PANTHER" id="PTHR14269">
    <property type="entry name" value="CDP-DIACYLGLYCEROL--GLYCEROL-3-PHOSPHATE 3-PHOSPHATIDYLTRANSFERASE-RELATED"/>
    <property type="match status" value="1"/>
</dbReference>
<feature type="transmembrane region" description="Helical" evidence="16">
    <location>
        <begin position="125"/>
        <end position="143"/>
    </location>
</feature>
<dbReference type="InterPro" id="IPR048254">
    <property type="entry name" value="CDP_ALCOHOL_P_TRANSF_CS"/>
</dbReference>
<evidence type="ECO:0000256" key="2">
    <source>
        <dbReference type="ARBA" id="ARBA00005042"/>
    </source>
</evidence>
<evidence type="ECO:0000256" key="4">
    <source>
        <dbReference type="ARBA" id="ARBA00013170"/>
    </source>
</evidence>
<keyword evidence="10" id="KW-0443">Lipid metabolism</keyword>
<dbReference type="PIRSF" id="PIRSF000847">
    <property type="entry name" value="Phos_ph_gly_syn"/>
    <property type="match status" value="1"/>
</dbReference>
<dbReference type="PANTHER" id="PTHR14269:SF62">
    <property type="entry name" value="CDP-DIACYLGLYCEROL--GLYCEROL-3-PHOSPHATE 3-PHOSPHATIDYLTRANSFERASE 1, CHLOROPLASTIC"/>
    <property type="match status" value="1"/>
</dbReference>
<evidence type="ECO:0000256" key="1">
    <source>
        <dbReference type="ARBA" id="ARBA00004141"/>
    </source>
</evidence>
<evidence type="ECO:0000256" key="8">
    <source>
        <dbReference type="ARBA" id="ARBA00022692"/>
    </source>
</evidence>